<dbReference type="EMBL" id="SOHJ01000007">
    <property type="protein sequence ID" value="TFD60899.1"/>
    <property type="molecule type" value="Genomic_DNA"/>
</dbReference>
<name>A0A4R9AFI6_9MICO</name>
<dbReference type="Gene3D" id="3.30.560.10">
    <property type="entry name" value="Glucose Oxidase, domain 3"/>
    <property type="match status" value="1"/>
</dbReference>
<dbReference type="InterPro" id="IPR000172">
    <property type="entry name" value="GMC_OxRdtase_N"/>
</dbReference>
<dbReference type="Gene3D" id="3.50.50.60">
    <property type="entry name" value="FAD/NAD(P)-binding domain"/>
    <property type="match status" value="1"/>
</dbReference>
<comment type="caution">
    <text evidence="9">The sequence shown here is derived from an EMBL/GenBank/DDBJ whole genome shotgun (WGS) entry which is preliminary data.</text>
</comment>
<keyword evidence="3 6" id="KW-0285">Flavoprotein</keyword>
<dbReference type="PROSITE" id="PS00624">
    <property type="entry name" value="GMC_OXRED_2"/>
    <property type="match status" value="1"/>
</dbReference>
<dbReference type="SUPFAM" id="SSF51905">
    <property type="entry name" value="FAD/NAD(P)-binding domain"/>
    <property type="match status" value="1"/>
</dbReference>
<feature type="domain" description="Glucose-methanol-choline oxidoreductase N-terminal" evidence="8">
    <location>
        <begin position="250"/>
        <end position="264"/>
    </location>
</feature>
<reference evidence="9 10" key="1">
    <citation type="submission" date="2019-03" db="EMBL/GenBank/DDBJ databases">
        <title>Genomics of glacier-inhabiting Cryobacterium strains.</title>
        <authorList>
            <person name="Liu Q."/>
            <person name="Xin Y.-H."/>
        </authorList>
    </citation>
    <scope>NUCLEOTIDE SEQUENCE [LARGE SCALE GENOMIC DNA]</scope>
    <source>
        <strain evidence="9 10">Sr39</strain>
    </source>
</reference>
<keyword evidence="4 5" id="KW-0274">FAD</keyword>
<comment type="similarity">
    <text evidence="2 6">Belongs to the GMC oxidoreductase family.</text>
</comment>
<dbReference type="GO" id="GO:0050660">
    <property type="term" value="F:flavin adenine dinucleotide binding"/>
    <property type="evidence" value="ECO:0007669"/>
    <property type="project" value="InterPro"/>
</dbReference>
<feature type="binding site" evidence="5">
    <location>
        <begin position="88"/>
        <end position="91"/>
    </location>
    <ligand>
        <name>FAD</name>
        <dbReference type="ChEBI" id="CHEBI:57692"/>
    </ligand>
</feature>
<evidence type="ECO:0000313" key="10">
    <source>
        <dbReference type="Proteomes" id="UP000298170"/>
    </source>
</evidence>
<dbReference type="AlphaFoldDB" id="A0A4R9AFI6"/>
<dbReference type="Pfam" id="PF00732">
    <property type="entry name" value="GMC_oxred_N"/>
    <property type="match status" value="1"/>
</dbReference>
<evidence type="ECO:0000256" key="1">
    <source>
        <dbReference type="ARBA" id="ARBA00001974"/>
    </source>
</evidence>
<protein>
    <submittedName>
        <fullName evidence="9">GMC oxidoreductase</fullName>
    </submittedName>
</protein>
<feature type="binding site" evidence="5">
    <location>
        <position position="215"/>
    </location>
    <ligand>
        <name>FAD</name>
        <dbReference type="ChEBI" id="CHEBI:57692"/>
    </ligand>
</feature>
<evidence type="ECO:0000259" key="7">
    <source>
        <dbReference type="PROSITE" id="PS00623"/>
    </source>
</evidence>
<dbReference type="Proteomes" id="UP000298170">
    <property type="component" value="Unassembled WGS sequence"/>
</dbReference>
<feature type="domain" description="Glucose-methanol-choline oxidoreductase N-terminal" evidence="7">
    <location>
        <begin position="78"/>
        <end position="101"/>
    </location>
</feature>
<evidence type="ECO:0000256" key="4">
    <source>
        <dbReference type="ARBA" id="ARBA00022827"/>
    </source>
</evidence>
<dbReference type="PROSITE" id="PS00623">
    <property type="entry name" value="GMC_OXRED_1"/>
    <property type="match status" value="1"/>
</dbReference>
<dbReference type="GO" id="GO:0016614">
    <property type="term" value="F:oxidoreductase activity, acting on CH-OH group of donors"/>
    <property type="evidence" value="ECO:0007669"/>
    <property type="project" value="InterPro"/>
</dbReference>
<dbReference type="PIRSF" id="PIRSF000137">
    <property type="entry name" value="Alcohol_oxidase"/>
    <property type="match status" value="1"/>
</dbReference>
<sequence length="533" mass="57431">MNFDYIIVGAGAAGCVLANRLSEDPANQVLLLEAGGSDRSPVILVPKGFYFTMTDPKYTKKFATQPFGTGSVEQWSRGRMIGGSTGVNGMVWNRGWKPDYDSIEAAGNPGWGWDTFVGAYKSIEDHALGASNTRGVGGPVGISVASPPEEVSEAFMDAAGKLGMNREDDLNGSDNERVGYVSSNIANGLRVSAAEAYLHPVRQRPNLTVLSHSEVGYVLFDGKRATGVRVERKGVTVDYSARKEVLLAGGSLDTPLLLERSGIGDPDQLRSAGVKVVVDSPNVGERLHEHHGTSFQFSMQGADGYNKQLSNVSRQVLTGTKYLMQRDGVMSFGGYNVLMYYKSDPKSDRPDTQGFFTPISTAAASLTSGKVKVDKNPGMMFLTYPLRPTSTGSIHITGNLPSNKPTVIANFLETEHDRRLVVLGARKGREIMAQSPISRLVREETLPGTDYTTDEQILENALNRGGTGYHTLGTCAMGPNDDDVVDARLRVRGVEGLRVVDASVFPHMPSGNNNAPTQALAWHAAQLILEDNS</sequence>
<dbReference type="PANTHER" id="PTHR11552:SF147">
    <property type="entry name" value="CHOLINE DEHYDROGENASE, MITOCHONDRIAL"/>
    <property type="match status" value="1"/>
</dbReference>
<dbReference type="PANTHER" id="PTHR11552">
    <property type="entry name" value="GLUCOSE-METHANOL-CHOLINE GMC OXIDOREDUCTASE"/>
    <property type="match status" value="1"/>
</dbReference>
<dbReference type="Pfam" id="PF05199">
    <property type="entry name" value="GMC_oxred_C"/>
    <property type="match status" value="1"/>
</dbReference>
<dbReference type="SUPFAM" id="SSF54373">
    <property type="entry name" value="FAD-linked reductases, C-terminal domain"/>
    <property type="match status" value="1"/>
</dbReference>
<accession>A0A4R9AFI6</accession>
<gene>
    <name evidence="9" type="ORF">E3T39_07215</name>
</gene>
<evidence type="ECO:0000256" key="3">
    <source>
        <dbReference type="ARBA" id="ARBA00022630"/>
    </source>
</evidence>
<evidence type="ECO:0000256" key="2">
    <source>
        <dbReference type="ARBA" id="ARBA00010790"/>
    </source>
</evidence>
<organism evidence="9 10">
    <name type="scientific">Cryobacterium suzukii</name>
    <dbReference type="NCBI Taxonomy" id="1259198"/>
    <lineage>
        <taxon>Bacteria</taxon>
        <taxon>Bacillati</taxon>
        <taxon>Actinomycetota</taxon>
        <taxon>Actinomycetes</taxon>
        <taxon>Micrococcales</taxon>
        <taxon>Microbacteriaceae</taxon>
        <taxon>Cryobacterium</taxon>
    </lineage>
</organism>
<evidence type="ECO:0000256" key="5">
    <source>
        <dbReference type="PIRSR" id="PIRSR000137-2"/>
    </source>
</evidence>
<evidence type="ECO:0000256" key="6">
    <source>
        <dbReference type="RuleBase" id="RU003968"/>
    </source>
</evidence>
<proteinExistence type="inferred from homology"/>
<dbReference type="InterPro" id="IPR036188">
    <property type="entry name" value="FAD/NAD-bd_sf"/>
</dbReference>
<comment type="cofactor">
    <cofactor evidence="1 5">
        <name>FAD</name>
        <dbReference type="ChEBI" id="CHEBI:57692"/>
    </cofactor>
</comment>
<dbReference type="RefSeq" id="WP_134514048.1">
    <property type="nucleotide sequence ID" value="NZ_SOHJ01000007.1"/>
</dbReference>
<evidence type="ECO:0000313" key="9">
    <source>
        <dbReference type="EMBL" id="TFD60899.1"/>
    </source>
</evidence>
<evidence type="ECO:0000259" key="8">
    <source>
        <dbReference type="PROSITE" id="PS00624"/>
    </source>
</evidence>
<keyword evidence="10" id="KW-1185">Reference proteome</keyword>
<dbReference type="OrthoDB" id="9785276at2"/>
<dbReference type="InterPro" id="IPR012132">
    <property type="entry name" value="GMC_OxRdtase"/>
</dbReference>
<dbReference type="InterPro" id="IPR007867">
    <property type="entry name" value="GMC_OxRtase_C"/>
</dbReference>